<reference evidence="1" key="1">
    <citation type="submission" date="2023-07" db="EMBL/GenBank/DDBJ databases">
        <title>Wenyingzhuangia sp. chi5 genome sequencing and assembly.</title>
        <authorList>
            <person name="Park S."/>
        </authorList>
    </citation>
    <scope>NUCLEOTIDE SEQUENCE</scope>
    <source>
        <strain evidence="1">Chi5</strain>
    </source>
</reference>
<keyword evidence="2" id="KW-1185">Reference proteome</keyword>
<dbReference type="Proteomes" id="UP001168642">
    <property type="component" value="Unassembled WGS sequence"/>
</dbReference>
<evidence type="ECO:0008006" key="3">
    <source>
        <dbReference type="Google" id="ProtNLM"/>
    </source>
</evidence>
<evidence type="ECO:0000313" key="1">
    <source>
        <dbReference type="EMBL" id="MDO3695690.1"/>
    </source>
</evidence>
<sequence>MNSKFHFIKKDFSYQFSFTIQDFVKDWSLVRHHNLYLTAPYLRAIENSQIPYLSFLYVIVYQREIPVGVLYFQNIEITNGFYFQDTFPKELKKRITTKMLKSLCGNLLVCGNFFATGENGFALHDDISSKIVYDVLKDLKSVLKKTKNPLGSSFTLFKEFWGNQELVIQQTLDKKYHSFEIDVNMVLSISNNWHTFQEYLGDMTTKYRTRAKSVYKKTESVKAREFSAVEIKASQSLIHELYVSVVNTASFNMVKFTEENFYQFKKELKENFVFTGYFLENALVAFSTACFTDSGLDANYVGINYQINKSMPLYQRILYDYVQLAITNQVKELRLGRTAELMKSSLGAEPVPMKLYIKHDLQMVNTLIKPLVKKVKPSTYELRSPFKKD</sequence>
<name>A0ABT8VUN3_9FLAO</name>
<accession>A0ABT8VUN3</accession>
<protein>
    <recommendedName>
        <fullName evidence="3">GNAT family N-acetyltransferase</fullName>
    </recommendedName>
</protein>
<evidence type="ECO:0000313" key="2">
    <source>
        <dbReference type="Proteomes" id="UP001168642"/>
    </source>
</evidence>
<gene>
    <name evidence="1" type="ORF">QVZ41_12645</name>
</gene>
<organism evidence="1 2">
    <name type="scientific">Wenyingzhuangia gilva</name>
    <dbReference type="NCBI Taxonomy" id="3057677"/>
    <lineage>
        <taxon>Bacteria</taxon>
        <taxon>Pseudomonadati</taxon>
        <taxon>Bacteroidota</taxon>
        <taxon>Flavobacteriia</taxon>
        <taxon>Flavobacteriales</taxon>
        <taxon>Flavobacteriaceae</taxon>
        <taxon>Wenyingzhuangia</taxon>
    </lineage>
</organism>
<dbReference type="InterPro" id="IPR016181">
    <property type="entry name" value="Acyl_CoA_acyltransferase"/>
</dbReference>
<proteinExistence type="predicted"/>
<dbReference type="RefSeq" id="WP_302884976.1">
    <property type="nucleotide sequence ID" value="NZ_JAUMIT010000007.1"/>
</dbReference>
<comment type="caution">
    <text evidence="1">The sequence shown here is derived from an EMBL/GenBank/DDBJ whole genome shotgun (WGS) entry which is preliminary data.</text>
</comment>
<dbReference type="SUPFAM" id="SSF55729">
    <property type="entry name" value="Acyl-CoA N-acyltransferases (Nat)"/>
    <property type="match status" value="1"/>
</dbReference>
<dbReference type="EMBL" id="JAUMIT010000007">
    <property type="protein sequence ID" value="MDO3695690.1"/>
    <property type="molecule type" value="Genomic_DNA"/>
</dbReference>